<gene>
    <name evidence="1" type="ORF">P186_1218</name>
</gene>
<reference evidence="1 2" key="1">
    <citation type="journal article" date="2012" name="J. Bacteriol.">
        <title>Complete genome sequence of strain 1860, a crenarchaeon of the genus pyrobaculum able to grow with various electron acceptors.</title>
        <authorList>
            <person name="Mardanov A.V."/>
            <person name="Gumerov V.M."/>
            <person name="Slobodkina G.B."/>
            <person name="Beletsky A.V."/>
            <person name="Bonch-Osmolovskaya E.A."/>
            <person name="Ravin N.V."/>
            <person name="Skryabin K.G."/>
        </authorList>
    </citation>
    <scope>NUCLEOTIDE SEQUENCE [LARGE SCALE GENOMIC DNA]</scope>
    <source>
        <strain evidence="1 2">1860</strain>
    </source>
</reference>
<dbReference type="Proteomes" id="UP000005867">
    <property type="component" value="Chromosome"/>
</dbReference>
<dbReference type="HOGENOM" id="CLU_2366333_0_0_2"/>
<dbReference type="KEGG" id="pyr:P186_1218"/>
<dbReference type="STRING" id="1104324.P186_1218"/>
<organism evidence="1 2">
    <name type="scientific">Pyrobaculum ferrireducens</name>
    <dbReference type="NCBI Taxonomy" id="1104324"/>
    <lineage>
        <taxon>Archaea</taxon>
        <taxon>Thermoproteota</taxon>
        <taxon>Thermoprotei</taxon>
        <taxon>Thermoproteales</taxon>
        <taxon>Thermoproteaceae</taxon>
        <taxon>Pyrobaculum</taxon>
    </lineage>
</organism>
<dbReference type="EMBL" id="CP003098">
    <property type="protein sequence ID" value="AET32649.1"/>
    <property type="molecule type" value="Genomic_DNA"/>
</dbReference>
<evidence type="ECO:0000313" key="2">
    <source>
        <dbReference type="Proteomes" id="UP000005867"/>
    </source>
</evidence>
<proteinExistence type="predicted"/>
<dbReference type="AlphaFoldDB" id="G7VCW0"/>
<name>G7VCW0_9CREN</name>
<dbReference type="eggNOG" id="arCOG07691">
    <property type="taxonomic scope" value="Archaea"/>
</dbReference>
<keyword evidence="2" id="KW-1185">Reference proteome</keyword>
<protein>
    <submittedName>
        <fullName evidence="1">Uncharacterized protein</fullName>
    </submittedName>
</protein>
<evidence type="ECO:0000313" key="1">
    <source>
        <dbReference type="EMBL" id="AET32649.1"/>
    </source>
</evidence>
<dbReference type="RefSeq" id="WP_014288477.1">
    <property type="nucleotide sequence ID" value="NC_016645.1"/>
</dbReference>
<dbReference type="BioCyc" id="PSP1104324:GJSN-1190-MONOMER"/>
<sequence>MLRVALPLIALAMLVATQGSPRELFCATAGQLGLAGENLNIMFTVFERGSCRPAATYIEPENVMFVLVPAVIINNTDLAKATYVGDWRARPLYTY</sequence>
<dbReference type="GeneID" id="11595473"/>
<accession>G7VCW0</accession>